<dbReference type="InterPro" id="IPR006121">
    <property type="entry name" value="HMA_dom"/>
</dbReference>
<dbReference type="SUPFAM" id="SSF55008">
    <property type="entry name" value="HMA, heavy metal-associated domain"/>
    <property type="match status" value="1"/>
</dbReference>
<dbReference type="OrthoDB" id="1787262at2"/>
<dbReference type="Pfam" id="PF00403">
    <property type="entry name" value="HMA"/>
    <property type="match status" value="1"/>
</dbReference>
<gene>
    <name evidence="2" type="ORF">SAMN05660706_11051</name>
</gene>
<feature type="domain" description="HMA" evidence="1">
    <location>
        <begin position="8"/>
        <end position="74"/>
    </location>
</feature>
<accession>A0A1I6DG04</accession>
<sequence length="77" mass="8447">MNDPGNTVRETIWLGGLRDEDGSKEVEHNLIQVDGVKDVAVSLDDGAVTVAYDASVISGDYIRRTLNSLGYSPYVRY</sequence>
<dbReference type="GO" id="GO:0046872">
    <property type="term" value="F:metal ion binding"/>
    <property type="evidence" value="ECO:0007669"/>
    <property type="project" value="InterPro"/>
</dbReference>
<dbReference type="InterPro" id="IPR036163">
    <property type="entry name" value="HMA_dom_sf"/>
</dbReference>
<organism evidence="2 3">
    <name type="scientific">Desulfoscipio geothermicus DSM 3669</name>
    <dbReference type="NCBI Taxonomy" id="1121426"/>
    <lineage>
        <taxon>Bacteria</taxon>
        <taxon>Bacillati</taxon>
        <taxon>Bacillota</taxon>
        <taxon>Clostridia</taxon>
        <taxon>Eubacteriales</taxon>
        <taxon>Desulfallaceae</taxon>
        <taxon>Desulfoscipio</taxon>
    </lineage>
</organism>
<proteinExistence type="predicted"/>
<protein>
    <submittedName>
        <fullName evidence="2">Copper chaperone CopZ</fullName>
    </submittedName>
</protein>
<dbReference type="STRING" id="39060.SAMN05660706_11051"/>
<dbReference type="Proteomes" id="UP000199584">
    <property type="component" value="Unassembled WGS sequence"/>
</dbReference>
<evidence type="ECO:0000313" key="2">
    <source>
        <dbReference type="EMBL" id="SFR04359.1"/>
    </source>
</evidence>
<reference evidence="3" key="1">
    <citation type="submission" date="2016-10" db="EMBL/GenBank/DDBJ databases">
        <authorList>
            <person name="Varghese N."/>
            <person name="Submissions S."/>
        </authorList>
    </citation>
    <scope>NUCLEOTIDE SEQUENCE [LARGE SCALE GENOMIC DNA]</scope>
    <source>
        <strain evidence="3">DSM 3669</strain>
    </source>
</reference>
<name>A0A1I6DG04_9FIRM</name>
<dbReference type="RefSeq" id="WP_092482865.1">
    <property type="nucleotide sequence ID" value="NZ_FOYM01000010.1"/>
</dbReference>
<evidence type="ECO:0000259" key="1">
    <source>
        <dbReference type="PROSITE" id="PS50846"/>
    </source>
</evidence>
<evidence type="ECO:0000313" key="3">
    <source>
        <dbReference type="Proteomes" id="UP000199584"/>
    </source>
</evidence>
<dbReference type="AlphaFoldDB" id="A0A1I6DG04"/>
<dbReference type="Gene3D" id="3.30.70.100">
    <property type="match status" value="1"/>
</dbReference>
<dbReference type="PROSITE" id="PS50846">
    <property type="entry name" value="HMA_2"/>
    <property type="match status" value="1"/>
</dbReference>
<dbReference type="CDD" id="cd00371">
    <property type="entry name" value="HMA"/>
    <property type="match status" value="1"/>
</dbReference>
<dbReference type="EMBL" id="FOYM01000010">
    <property type="protein sequence ID" value="SFR04359.1"/>
    <property type="molecule type" value="Genomic_DNA"/>
</dbReference>
<keyword evidence="3" id="KW-1185">Reference proteome</keyword>